<dbReference type="SUPFAM" id="SSF55729">
    <property type="entry name" value="Acyl-CoA N-acyltransferases (Nat)"/>
    <property type="match status" value="1"/>
</dbReference>
<reference evidence="3" key="2">
    <citation type="submission" date="2021-08" db="EMBL/GenBank/DDBJ databases">
        <authorList>
            <person name="Dalcin Martins P."/>
        </authorList>
    </citation>
    <scope>NUCLEOTIDE SEQUENCE</scope>
    <source>
        <strain evidence="3">MAG_39</strain>
    </source>
</reference>
<organism evidence="3 4">
    <name type="scientific">Candidatus Nitrobium versatile</name>
    <dbReference type="NCBI Taxonomy" id="2884831"/>
    <lineage>
        <taxon>Bacteria</taxon>
        <taxon>Pseudomonadati</taxon>
        <taxon>Nitrospirota</taxon>
        <taxon>Nitrospiria</taxon>
        <taxon>Nitrospirales</taxon>
        <taxon>Nitrospiraceae</taxon>
        <taxon>Candidatus Nitrobium</taxon>
    </lineage>
</organism>
<evidence type="ECO:0000256" key="1">
    <source>
        <dbReference type="SAM" id="MobiDB-lite"/>
    </source>
</evidence>
<reference evidence="3" key="1">
    <citation type="journal article" date="2021" name="bioRxiv">
        <title>Unraveling nitrogen, sulfur and carbon metabolic pathways and microbial community transcriptional responses to substrate deprivation and toxicity stresses in a bioreactor mimicking anoxic brackish coastal sediment conditions.</title>
        <authorList>
            <person name="Martins P.D."/>
            <person name="Echeveste M.J."/>
            <person name="Arshad A."/>
            <person name="Kurth J."/>
            <person name="Ouboter H."/>
            <person name="Jetten M.S.M."/>
            <person name="Welte C.U."/>
        </authorList>
    </citation>
    <scope>NUCLEOTIDE SEQUENCE</scope>
    <source>
        <strain evidence="3">MAG_39</strain>
    </source>
</reference>
<evidence type="ECO:0000313" key="4">
    <source>
        <dbReference type="Proteomes" id="UP000705867"/>
    </source>
</evidence>
<feature type="compositionally biased region" description="Basic and acidic residues" evidence="1">
    <location>
        <begin position="130"/>
        <end position="147"/>
    </location>
</feature>
<feature type="region of interest" description="Disordered" evidence="1">
    <location>
        <begin position="130"/>
        <end position="155"/>
    </location>
</feature>
<sequence length="155" mass="17901">MRVVNLRRERAFVDQYIRLRDSYADLLLTTPVSREETEKWLWREDIEVRGLEENGILQGVAILYLHREGEIAFFARERNLGIGTRLLAIIEETARERGIPAVRAWTLKENAAAQRVFEKCGFSREGTKVREYKGESREGVSYRKELSVPDSGSGK</sequence>
<accession>A0A953M276</accession>
<dbReference type="PROSITE" id="PS51186">
    <property type="entry name" value="GNAT"/>
    <property type="match status" value="1"/>
</dbReference>
<proteinExistence type="predicted"/>
<dbReference type="AlphaFoldDB" id="A0A953M276"/>
<evidence type="ECO:0000313" key="3">
    <source>
        <dbReference type="EMBL" id="MBZ0156978.1"/>
    </source>
</evidence>
<dbReference type="Proteomes" id="UP000705867">
    <property type="component" value="Unassembled WGS sequence"/>
</dbReference>
<dbReference type="Pfam" id="PF00583">
    <property type="entry name" value="Acetyltransf_1"/>
    <property type="match status" value="1"/>
</dbReference>
<dbReference type="InterPro" id="IPR000182">
    <property type="entry name" value="GNAT_dom"/>
</dbReference>
<dbReference type="CDD" id="cd04301">
    <property type="entry name" value="NAT_SF"/>
    <property type="match status" value="1"/>
</dbReference>
<dbReference type="EMBL" id="JAIOIV010000100">
    <property type="protein sequence ID" value="MBZ0156978.1"/>
    <property type="molecule type" value="Genomic_DNA"/>
</dbReference>
<evidence type="ECO:0000259" key="2">
    <source>
        <dbReference type="PROSITE" id="PS51186"/>
    </source>
</evidence>
<name>A0A953M276_9BACT</name>
<protein>
    <submittedName>
        <fullName evidence="3">GNAT family N-acetyltransferase</fullName>
    </submittedName>
</protein>
<comment type="caution">
    <text evidence="3">The sequence shown here is derived from an EMBL/GenBank/DDBJ whole genome shotgun (WGS) entry which is preliminary data.</text>
</comment>
<dbReference type="Gene3D" id="3.40.630.30">
    <property type="match status" value="1"/>
</dbReference>
<feature type="domain" description="N-acetyltransferase" evidence="2">
    <location>
        <begin position="4"/>
        <end position="147"/>
    </location>
</feature>
<gene>
    <name evidence="3" type="ORF">K8I29_12310</name>
</gene>
<dbReference type="GO" id="GO:0016747">
    <property type="term" value="F:acyltransferase activity, transferring groups other than amino-acyl groups"/>
    <property type="evidence" value="ECO:0007669"/>
    <property type="project" value="InterPro"/>
</dbReference>
<dbReference type="InterPro" id="IPR016181">
    <property type="entry name" value="Acyl_CoA_acyltransferase"/>
</dbReference>